<proteinExistence type="predicted"/>
<comment type="caution">
    <text evidence="1">The sequence shown here is derived from an EMBL/GenBank/DDBJ whole genome shotgun (WGS) entry which is preliminary data.</text>
</comment>
<protein>
    <submittedName>
        <fullName evidence="1">Uncharacterized protein</fullName>
    </submittedName>
</protein>
<evidence type="ECO:0000313" key="1">
    <source>
        <dbReference type="EMBL" id="GGS51208.1"/>
    </source>
</evidence>
<accession>A0ABQ2T6A3</accession>
<keyword evidence="2" id="KW-1185">Reference proteome</keyword>
<dbReference type="EMBL" id="BMSZ01000006">
    <property type="protein sequence ID" value="GGS51208.1"/>
    <property type="molecule type" value="Genomic_DNA"/>
</dbReference>
<name>A0ABQ2T6A3_STRBA</name>
<organism evidence="1 2">
    <name type="scientific">Streptomyces badius</name>
    <dbReference type="NCBI Taxonomy" id="1941"/>
    <lineage>
        <taxon>Bacteria</taxon>
        <taxon>Bacillati</taxon>
        <taxon>Actinomycetota</taxon>
        <taxon>Actinomycetes</taxon>
        <taxon>Kitasatosporales</taxon>
        <taxon>Streptomycetaceae</taxon>
        <taxon>Streptomyces</taxon>
    </lineage>
</organism>
<gene>
    <name evidence="1" type="ORF">GCM10010253_27100</name>
</gene>
<sequence>MSNFSAPLTRQRWYEQTVIIHQPQRAIRSHQQISVLKVSMGHIILMQIVYDLGKVASYFGDGFLVLVVTI</sequence>
<evidence type="ECO:0000313" key="2">
    <source>
        <dbReference type="Proteomes" id="UP000659767"/>
    </source>
</evidence>
<dbReference type="Proteomes" id="UP000659767">
    <property type="component" value="Unassembled WGS sequence"/>
</dbReference>
<reference evidence="2" key="1">
    <citation type="journal article" date="2019" name="Int. J. Syst. Evol. Microbiol.">
        <title>The Global Catalogue of Microorganisms (GCM) 10K type strain sequencing project: providing services to taxonomists for standard genome sequencing and annotation.</title>
        <authorList>
            <consortium name="The Broad Institute Genomics Platform"/>
            <consortium name="The Broad Institute Genome Sequencing Center for Infectious Disease"/>
            <person name="Wu L."/>
            <person name="Ma J."/>
        </authorList>
    </citation>
    <scope>NUCLEOTIDE SEQUENCE [LARGE SCALE GENOMIC DNA]</scope>
    <source>
        <strain evidence="2">JCM 4350</strain>
    </source>
</reference>